<evidence type="ECO:0000313" key="3">
    <source>
        <dbReference type="EMBL" id="OTQ11499.1"/>
    </source>
</evidence>
<keyword evidence="1" id="KW-0472">Membrane</keyword>
<organism evidence="2 5">
    <name type="scientific">Gilliamella apicola</name>
    <dbReference type="NCBI Taxonomy" id="1196095"/>
    <lineage>
        <taxon>Bacteria</taxon>
        <taxon>Pseudomonadati</taxon>
        <taxon>Pseudomonadota</taxon>
        <taxon>Gammaproteobacteria</taxon>
        <taxon>Orbales</taxon>
        <taxon>Orbaceae</taxon>
        <taxon>Gilliamella</taxon>
    </lineage>
</organism>
<feature type="transmembrane region" description="Helical" evidence="1">
    <location>
        <begin position="183"/>
        <end position="203"/>
    </location>
</feature>
<sequence>MQSNLTSNSRYYQVITGYITDLELYDSYQNFIQARTLANRPDFNVSSIGHLDKVFNENSYMKAILARREDNSPIPNIEQYFCFKLGDKVIEGVFCRAFFNIGDYVEVVVDQIEGESYFAYALRRPVDHYLWLHPYATMGTELAKRKKKKYLSLIPIIIFSSFGITGAFFFVYMLILAYSYKNVALLFGAAVGLLFFLPVHFYYSSFKQLESGSPVADKIFATLGYVNPKNFAIERECDFFIDKFNFLYEQYKANYSGSLTDEEELYEEFTDYYRSQQSDNDTEDEILLKRFLSDEPPGKKWVYIYRTATVIPSYITVIHTEDNNDKVES</sequence>
<evidence type="ECO:0000313" key="4">
    <source>
        <dbReference type="Proteomes" id="UP000194800"/>
    </source>
</evidence>
<keyword evidence="1" id="KW-1133">Transmembrane helix</keyword>
<feature type="transmembrane region" description="Helical" evidence="1">
    <location>
        <begin position="150"/>
        <end position="177"/>
    </location>
</feature>
<accession>A0A242NKE3</accession>
<dbReference type="EMBL" id="NARP01000007">
    <property type="protein sequence ID" value="OTQ00670.1"/>
    <property type="molecule type" value="Genomic_DNA"/>
</dbReference>
<dbReference type="Proteomes" id="UP000194977">
    <property type="component" value="Unassembled WGS sequence"/>
</dbReference>
<name>A0A242NKE3_9GAMM</name>
<dbReference type="RefSeq" id="WP_086271946.1">
    <property type="nucleotide sequence ID" value="NZ_CAMLAF010000003.1"/>
</dbReference>
<evidence type="ECO:0000256" key="1">
    <source>
        <dbReference type="SAM" id="Phobius"/>
    </source>
</evidence>
<dbReference type="EMBL" id="NART01000005">
    <property type="protein sequence ID" value="OTQ11499.1"/>
    <property type="molecule type" value="Genomic_DNA"/>
</dbReference>
<keyword evidence="1" id="KW-0812">Transmembrane</keyword>
<comment type="caution">
    <text evidence="2">The sequence shown here is derived from an EMBL/GenBank/DDBJ whole genome shotgun (WGS) entry which is preliminary data.</text>
</comment>
<gene>
    <name evidence="3" type="ORF">B6C91_02220</name>
    <name evidence="2" type="ORF">B6D08_03725</name>
</gene>
<keyword evidence="4" id="KW-1185">Reference proteome</keyword>
<dbReference type="OrthoDB" id="7066984at2"/>
<protein>
    <submittedName>
        <fullName evidence="2">Uncharacterized protein</fullName>
    </submittedName>
</protein>
<evidence type="ECO:0000313" key="2">
    <source>
        <dbReference type="EMBL" id="OTQ00670.1"/>
    </source>
</evidence>
<dbReference type="AlphaFoldDB" id="A0A242NKE3"/>
<proteinExistence type="predicted"/>
<evidence type="ECO:0000313" key="5">
    <source>
        <dbReference type="Proteomes" id="UP000194977"/>
    </source>
</evidence>
<dbReference type="Proteomes" id="UP000194800">
    <property type="component" value="Unassembled WGS sequence"/>
</dbReference>
<reference evidence="4 5" key="1">
    <citation type="submission" date="2017-03" db="EMBL/GenBank/DDBJ databases">
        <title>Comparative genomics of honeybee gut symbionts reveal geographically distinct and subgroup specific antibiotic resistance.</title>
        <authorList>
            <person name="Ludvigsen J."/>
            <person name="Porcellato D."/>
            <person name="Labee-Lund T.M."/>
            <person name="Amdam G.V."/>
            <person name="Rudi K."/>
        </authorList>
    </citation>
    <scope>NUCLEOTIDE SEQUENCE [LARGE SCALE GENOMIC DNA]</scope>
    <source>
        <strain evidence="2 5">A-7-12</strain>
        <strain evidence="3 4">A-9-12</strain>
    </source>
</reference>